<feature type="transmembrane region" description="Helical" evidence="1">
    <location>
        <begin position="93"/>
        <end position="110"/>
    </location>
</feature>
<feature type="transmembrane region" description="Helical" evidence="1">
    <location>
        <begin position="116"/>
        <end position="137"/>
    </location>
</feature>
<protein>
    <submittedName>
        <fullName evidence="2">Uncharacterized protein</fullName>
    </submittedName>
</protein>
<organism evidence="2 3">
    <name type="scientific">Caenorhabditis japonica</name>
    <dbReference type="NCBI Taxonomy" id="281687"/>
    <lineage>
        <taxon>Eukaryota</taxon>
        <taxon>Metazoa</taxon>
        <taxon>Ecdysozoa</taxon>
        <taxon>Nematoda</taxon>
        <taxon>Chromadorea</taxon>
        <taxon>Rhabditida</taxon>
        <taxon>Rhabditina</taxon>
        <taxon>Rhabditomorpha</taxon>
        <taxon>Rhabditoidea</taxon>
        <taxon>Rhabditidae</taxon>
        <taxon>Peloderinae</taxon>
        <taxon>Caenorhabditis</taxon>
    </lineage>
</organism>
<evidence type="ECO:0000256" key="1">
    <source>
        <dbReference type="SAM" id="Phobius"/>
    </source>
</evidence>
<proteinExistence type="predicted"/>
<dbReference type="AlphaFoldDB" id="A0A8R1I331"/>
<keyword evidence="3" id="KW-1185">Reference proteome</keyword>
<sequence>MVASQLVANMPLIVAFDRLIAKMCGVWYYKRGLLYSMILCASLSAPVFKLTFHSLKWICIFLAALVYSVVACSLRTNSPYNSNYLNAKRIRNANIVMGLTTINSILFHLVPDFLLVVPVSFIQLTVFLQCILFSLILEKVCPI</sequence>
<evidence type="ECO:0000313" key="3">
    <source>
        <dbReference type="Proteomes" id="UP000005237"/>
    </source>
</evidence>
<dbReference type="Proteomes" id="UP000005237">
    <property type="component" value="Unassembled WGS sequence"/>
</dbReference>
<feature type="transmembrane region" description="Helical" evidence="1">
    <location>
        <begin position="54"/>
        <end position="72"/>
    </location>
</feature>
<reference evidence="2" key="2">
    <citation type="submission" date="2022-06" db="UniProtKB">
        <authorList>
            <consortium name="EnsemblMetazoa"/>
        </authorList>
    </citation>
    <scope>IDENTIFICATION</scope>
    <source>
        <strain evidence="2">DF5081</strain>
    </source>
</reference>
<feature type="transmembrane region" description="Helical" evidence="1">
    <location>
        <begin position="32"/>
        <end position="48"/>
    </location>
</feature>
<keyword evidence="1" id="KW-1133">Transmembrane helix</keyword>
<keyword evidence="1" id="KW-0812">Transmembrane</keyword>
<keyword evidence="1" id="KW-0472">Membrane</keyword>
<accession>A0A8R1I331</accession>
<reference evidence="3" key="1">
    <citation type="submission" date="2010-08" db="EMBL/GenBank/DDBJ databases">
        <authorList>
            <consortium name="Caenorhabditis japonica Sequencing Consortium"/>
            <person name="Wilson R.K."/>
        </authorList>
    </citation>
    <scope>NUCLEOTIDE SEQUENCE [LARGE SCALE GENOMIC DNA]</scope>
    <source>
        <strain evidence="3">DF5081</strain>
    </source>
</reference>
<name>A0A8R1I331_CAEJA</name>
<evidence type="ECO:0000313" key="2">
    <source>
        <dbReference type="EnsemblMetazoa" id="CJA17871.1"/>
    </source>
</evidence>
<dbReference type="EnsemblMetazoa" id="CJA17871.1">
    <property type="protein sequence ID" value="CJA17871.1"/>
    <property type="gene ID" value="WBGene00137076"/>
</dbReference>